<comment type="caution">
    <text evidence="1">The sequence shown here is derived from an EMBL/GenBank/DDBJ whole genome shotgun (WGS) entry which is preliminary data.</text>
</comment>
<accession>A0AB34CEW7</accession>
<proteinExistence type="predicted"/>
<dbReference type="RefSeq" id="WP_150015748.1">
    <property type="nucleotide sequence ID" value="NZ_VWVM01000027.1"/>
</dbReference>
<organism evidence="1 2">
    <name type="scientific">Candidatus Pantoea gossypiicola</name>
    <dbReference type="NCBI Taxonomy" id="2608008"/>
    <lineage>
        <taxon>Bacteria</taxon>
        <taxon>Pseudomonadati</taxon>
        <taxon>Pseudomonadota</taxon>
        <taxon>Gammaproteobacteria</taxon>
        <taxon>Enterobacterales</taxon>
        <taxon>Erwiniaceae</taxon>
        <taxon>Pantoea</taxon>
    </lineage>
</organism>
<dbReference type="Proteomes" id="UP000324255">
    <property type="component" value="Unassembled WGS sequence"/>
</dbReference>
<evidence type="ECO:0000313" key="2">
    <source>
        <dbReference type="Proteomes" id="UP000324255"/>
    </source>
</evidence>
<keyword evidence="2" id="KW-1185">Reference proteome</keyword>
<name>A0AB34CEW7_9GAMM</name>
<protein>
    <submittedName>
        <fullName evidence="1">Phage tail assembly protein</fullName>
    </submittedName>
</protein>
<sequence length="115" mass="12576">MIEEKKELVLSSPITAHGEKLHVLELRQPTYDEITKYGFPFSIGDGEVKPLSSACLEYIPVLAGIPKSSAKKINLFDIFKASMLIVGFFTQSGIQNASEVEGSEEESSTQHTSGK</sequence>
<dbReference type="EMBL" id="VWVM01000027">
    <property type="protein sequence ID" value="KAA6118667.1"/>
    <property type="molecule type" value="Genomic_DNA"/>
</dbReference>
<dbReference type="AlphaFoldDB" id="A0AB34CEW7"/>
<gene>
    <name evidence="1" type="ORF">F3I20_21925</name>
</gene>
<reference evidence="1 2" key="1">
    <citation type="submission" date="2019-09" db="EMBL/GenBank/DDBJ databases">
        <title>Genomic diversity of phyloplane-associated Pantoea species in Pakistan cotton crop.</title>
        <authorList>
            <person name="Tufail M.R."/>
            <person name="Cook D.R."/>
        </authorList>
    </citation>
    <scope>NUCLEOTIDE SEQUENCE [LARGE SCALE GENOMIC DNA]</scope>
    <source>
        <strain evidence="1 2">B_8</strain>
    </source>
</reference>
<evidence type="ECO:0000313" key="1">
    <source>
        <dbReference type="EMBL" id="KAA6118667.1"/>
    </source>
</evidence>